<keyword evidence="2" id="KW-1185">Reference proteome</keyword>
<proteinExistence type="predicted"/>
<gene>
    <name evidence="1" type="primary">SGR6_3</name>
    <name evidence="1" type="ORF">CASFOL_042889</name>
</gene>
<reference evidence="2" key="1">
    <citation type="journal article" date="2024" name="IScience">
        <title>Strigolactones Initiate the Formation of Haustorium-like Structures in Castilleja.</title>
        <authorList>
            <person name="Buerger M."/>
            <person name="Peterson D."/>
            <person name="Chory J."/>
        </authorList>
    </citation>
    <scope>NUCLEOTIDE SEQUENCE [LARGE SCALE GENOMIC DNA]</scope>
</reference>
<organism evidence="1 2">
    <name type="scientific">Castilleja foliolosa</name>
    <dbReference type="NCBI Taxonomy" id="1961234"/>
    <lineage>
        <taxon>Eukaryota</taxon>
        <taxon>Viridiplantae</taxon>
        <taxon>Streptophyta</taxon>
        <taxon>Embryophyta</taxon>
        <taxon>Tracheophyta</taxon>
        <taxon>Spermatophyta</taxon>
        <taxon>Magnoliopsida</taxon>
        <taxon>eudicotyledons</taxon>
        <taxon>Gunneridae</taxon>
        <taxon>Pentapetalae</taxon>
        <taxon>asterids</taxon>
        <taxon>lamiids</taxon>
        <taxon>Lamiales</taxon>
        <taxon>Orobanchaceae</taxon>
        <taxon>Pedicularideae</taxon>
        <taxon>Castillejinae</taxon>
        <taxon>Castilleja</taxon>
    </lineage>
</organism>
<accession>A0ABD3B7D7</accession>
<evidence type="ECO:0000313" key="2">
    <source>
        <dbReference type="Proteomes" id="UP001632038"/>
    </source>
</evidence>
<dbReference type="Proteomes" id="UP001632038">
    <property type="component" value="Unassembled WGS sequence"/>
</dbReference>
<name>A0ABD3B7D7_9LAMI</name>
<evidence type="ECO:0000313" key="1">
    <source>
        <dbReference type="EMBL" id="KAL3613266.1"/>
    </source>
</evidence>
<dbReference type="EMBL" id="JAVIJP010000161">
    <property type="protein sequence ID" value="KAL3613266.1"/>
    <property type="molecule type" value="Genomic_DNA"/>
</dbReference>
<protein>
    <submittedName>
        <fullName evidence="1">Protein SHOOT GRAVITROPISM 6</fullName>
    </submittedName>
</protein>
<dbReference type="AlphaFoldDB" id="A0ABD3B7D7"/>
<sequence length="50" mass="5573">MARHKKDQDATFVASCSLHNLLNASLLLVNGPPLLNFETGKDLRQFAIYT</sequence>
<comment type="caution">
    <text evidence="1">The sequence shown here is derived from an EMBL/GenBank/DDBJ whole genome shotgun (WGS) entry which is preliminary data.</text>
</comment>